<reference evidence="1 2" key="1">
    <citation type="submission" date="2019-03" db="EMBL/GenBank/DDBJ databases">
        <title>First draft genome of Liparis tanakae, snailfish: a comprehensive survey of snailfish specific genes.</title>
        <authorList>
            <person name="Kim W."/>
            <person name="Song I."/>
            <person name="Jeong J.-H."/>
            <person name="Kim D."/>
            <person name="Kim S."/>
            <person name="Ryu S."/>
            <person name="Song J.Y."/>
            <person name="Lee S.K."/>
        </authorList>
    </citation>
    <scope>NUCLEOTIDE SEQUENCE [LARGE SCALE GENOMIC DNA]</scope>
    <source>
        <tissue evidence="1">Muscle</tissue>
    </source>
</reference>
<gene>
    <name evidence="1" type="ORF">EYF80_020401</name>
</gene>
<organism evidence="1 2">
    <name type="scientific">Liparis tanakae</name>
    <name type="common">Tanaka's snailfish</name>
    <dbReference type="NCBI Taxonomy" id="230148"/>
    <lineage>
        <taxon>Eukaryota</taxon>
        <taxon>Metazoa</taxon>
        <taxon>Chordata</taxon>
        <taxon>Craniata</taxon>
        <taxon>Vertebrata</taxon>
        <taxon>Euteleostomi</taxon>
        <taxon>Actinopterygii</taxon>
        <taxon>Neopterygii</taxon>
        <taxon>Teleostei</taxon>
        <taxon>Neoteleostei</taxon>
        <taxon>Acanthomorphata</taxon>
        <taxon>Eupercaria</taxon>
        <taxon>Perciformes</taxon>
        <taxon>Cottioidei</taxon>
        <taxon>Cottales</taxon>
        <taxon>Liparidae</taxon>
        <taxon>Liparis</taxon>
    </lineage>
</organism>
<keyword evidence="2" id="KW-1185">Reference proteome</keyword>
<dbReference type="EMBL" id="SRLO01000176">
    <property type="protein sequence ID" value="TNN69400.1"/>
    <property type="molecule type" value="Genomic_DNA"/>
</dbReference>
<name>A0A4Z2HUU4_9TELE</name>
<protein>
    <submittedName>
        <fullName evidence="1">Uncharacterized protein</fullName>
    </submittedName>
</protein>
<comment type="caution">
    <text evidence="1">The sequence shown here is derived from an EMBL/GenBank/DDBJ whole genome shotgun (WGS) entry which is preliminary data.</text>
</comment>
<sequence length="90" mass="10316">MPSISSRWHSILSRSRGLDSSSHLWLQQWQSDVGQQQGQVMLSHVGVVADPRQQRGYQGLLVGHVDVIRRDQPLHLVHREQQELLASHHL</sequence>
<proteinExistence type="predicted"/>
<dbReference type="Proteomes" id="UP000314294">
    <property type="component" value="Unassembled WGS sequence"/>
</dbReference>
<evidence type="ECO:0000313" key="2">
    <source>
        <dbReference type="Proteomes" id="UP000314294"/>
    </source>
</evidence>
<accession>A0A4Z2HUU4</accession>
<evidence type="ECO:0000313" key="1">
    <source>
        <dbReference type="EMBL" id="TNN69400.1"/>
    </source>
</evidence>
<dbReference type="AlphaFoldDB" id="A0A4Z2HUU4"/>